<dbReference type="InterPro" id="IPR007341">
    <property type="entry name" value="Transgly_assoc"/>
</dbReference>
<dbReference type="AlphaFoldDB" id="A0AAE5SXJ1"/>
<keyword evidence="3" id="KW-1003">Cell membrane</keyword>
<gene>
    <name evidence="8" type="ORF">BU653_10290</name>
</gene>
<evidence type="ECO:0000256" key="5">
    <source>
        <dbReference type="ARBA" id="ARBA00022989"/>
    </source>
</evidence>
<dbReference type="GO" id="GO:0005886">
    <property type="term" value="C:plasma membrane"/>
    <property type="evidence" value="ECO:0007669"/>
    <property type="project" value="UniProtKB-SubCell"/>
</dbReference>
<evidence type="ECO:0000256" key="3">
    <source>
        <dbReference type="ARBA" id="ARBA00022475"/>
    </source>
</evidence>
<name>A0AAE5SXJ1_STACR</name>
<evidence type="ECO:0000256" key="2">
    <source>
        <dbReference type="ARBA" id="ARBA00011006"/>
    </source>
</evidence>
<evidence type="ECO:0000256" key="6">
    <source>
        <dbReference type="ARBA" id="ARBA00023136"/>
    </source>
</evidence>
<evidence type="ECO:0000256" key="1">
    <source>
        <dbReference type="ARBA" id="ARBA00004651"/>
    </source>
</evidence>
<dbReference type="PANTHER" id="PTHR33884:SF3">
    <property type="entry name" value="UPF0410 PROTEIN YMGE"/>
    <property type="match status" value="1"/>
</dbReference>
<proteinExistence type="inferred from homology"/>
<dbReference type="RefSeq" id="WP_107360812.1">
    <property type="nucleotide sequence ID" value="NZ_PZBZ01000069.1"/>
</dbReference>
<evidence type="ECO:0000313" key="9">
    <source>
        <dbReference type="Proteomes" id="UP000242704"/>
    </source>
</evidence>
<accession>A0AAE5SXJ1</accession>
<feature type="transmembrane region" description="Helical" evidence="7">
    <location>
        <begin position="29"/>
        <end position="51"/>
    </location>
</feature>
<keyword evidence="6 7" id="KW-0472">Membrane</keyword>
<feature type="transmembrane region" description="Helical" evidence="7">
    <location>
        <begin position="6"/>
        <end position="22"/>
    </location>
</feature>
<reference evidence="8 9" key="1">
    <citation type="journal article" date="2016" name="Front. Microbiol.">
        <title>Comprehensive Phylogenetic Analysis of Bovine Non-aureus Staphylococci Species Based on Whole-Genome Sequencing.</title>
        <authorList>
            <person name="Naushad S."/>
            <person name="Barkema H.W."/>
            <person name="Luby C."/>
            <person name="Condas L.A."/>
            <person name="Nobrega D.B."/>
            <person name="Carson D.A."/>
            <person name="De Buck J."/>
        </authorList>
    </citation>
    <scope>NUCLEOTIDE SEQUENCE [LARGE SCALE GENOMIC DNA]</scope>
    <source>
        <strain evidence="8 9">SNUC 505</strain>
    </source>
</reference>
<comment type="similarity">
    <text evidence="2">Belongs to the UPF0410 family.</text>
</comment>
<comment type="subcellular location">
    <subcellularLocation>
        <location evidence="1">Cell membrane</location>
        <topology evidence="1">Multi-pass membrane protein</topology>
    </subcellularLocation>
</comment>
<dbReference type="EMBL" id="PZBZ01000069">
    <property type="protein sequence ID" value="PTG11735.1"/>
    <property type="molecule type" value="Genomic_DNA"/>
</dbReference>
<sequence>MGFILMLIVGGLIGWAAGAILGKDIPGGIIGNIIAGLIGSALGTAILGHWGPSLGGVYILPALIGSIVLIVIVSLILGALRGKKRYYVTL</sequence>
<dbReference type="Proteomes" id="UP000242704">
    <property type="component" value="Unassembled WGS sequence"/>
</dbReference>
<dbReference type="PANTHER" id="PTHR33884">
    <property type="entry name" value="UPF0410 PROTEIN YMGE"/>
    <property type="match status" value="1"/>
</dbReference>
<keyword evidence="5 7" id="KW-1133">Transmembrane helix</keyword>
<evidence type="ECO:0000256" key="7">
    <source>
        <dbReference type="SAM" id="Phobius"/>
    </source>
</evidence>
<feature type="transmembrane region" description="Helical" evidence="7">
    <location>
        <begin position="57"/>
        <end position="80"/>
    </location>
</feature>
<evidence type="ECO:0000313" key="8">
    <source>
        <dbReference type="EMBL" id="PTG11735.1"/>
    </source>
</evidence>
<evidence type="ECO:0000256" key="4">
    <source>
        <dbReference type="ARBA" id="ARBA00022692"/>
    </source>
</evidence>
<comment type="caution">
    <text evidence="8">The sequence shown here is derived from an EMBL/GenBank/DDBJ whole genome shotgun (WGS) entry which is preliminary data.</text>
</comment>
<organism evidence="8 9">
    <name type="scientific">Staphylococcus chromogenes</name>
    <name type="common">Staphylococcus hyicus subsp. chromogenes</name>
    <dbReference type="NCBI Taxonomy" id="46126"/>
    <lineage>
        <taxon>Bacteria</taxon>
        <taxon>Bacillati</taxon>
        <taxon>Bacillota</taxon>
        <taxon>Bacilli</taxon>
        <taxon>Bacillales</taxon>
        <taxon>Staphylococcaceae</taxon>
        <taxon>Staphylococcus</taxon>
    </lineage>
</organism>
<dbReference type="Pfam" id="PF04226">
    <property type="entry name" value="Transgly_assoc"/>
    <property type="match status" value="1"/>
</dbReference>
<protein>
    <submittedName>
        <fullName evidence="8">GlsB/YeaQ/YmgE family stress response membrane protein</fullName>
    </submittedName>
</protein>
<keyword evidence="4 7" id="KW-0812">Transmembrane</keyword>